<evidence type="ECO:0000256" key="3">
    <source>
        <dbReference type="PIRSR" id="PIRSR005962-1"/>
    </source>
</evidence>
<comment type="cofactor">
    <cofactor evidence="3">
        <name>Mn(2+)</name>
        <dbReference type="ChEBI" id="CHEBI:29035"/>
    </cofactor>
    <text evidence="3">The Mn(2+) ion enhances activity.</text>
</comment>
<comment type="similarity">
    <text evidence="1">Belongs to the peptidase M20 family.</text>
</comment>
<dbReference type="SUPFAM" id="SSF53187">
    <property type="entry name" value="Zn-dependent exopeptidases"/>
    <property type="match status" value="1"/>
</dbReference>
<keyword evidence="3" id="KW-0479">Metal-binding</keyword>
<keyword evidence="5" id="KW-0482">Metalloprotease</keyword>
<comment type="caution">
    <text evidence="5">The sequence shown here is derived from an EMBL/GenBank/DDBJ whole genome shotgun (WGS) entry which is preliminary data.</text>
</comment>
<dbReference type="CDD" id="cd03886">
    <property type="entry name" value="M20_Acy1"/>
    <property type="match status" value="1"/>
</dbReference>
<feature type="binding site" evidence="3">
    <location>
        <position position="162"/>
    </location>
    <ligand>
        <name>Mn(2+)</name>
        <dbReference type="ChEBI" id="CHEBI:29035"/>
        <label>2</label>
    </ligand>
</feature>
<dbReference type="PIRSF" id="PIRSF005962">
    <property type="entry name" value="Pept_M20D_amidohydro"/>
    <property type="match status" value="1"/>
</dbReference>
<feature type="binding site" evidence="3">
    <location>
        <position position="99"/>
    </location>
    <ligand>
        <name>Mn(2+)</name>
        <dbReference type="ChEBI" id="CHEBI:29035"/>
        <label>2</label>
    </ligand>
</feature>
<dbReference type="InterPro" id="IPR002933">
    <property type="entry name" value="Peptidase_M20"/>
</dbReference>
<dbReference type="STRING" id="74557.A0A1W0A477"/>
<dbReference type="GO" id="GO:0008237">
    <property type="term" value="F:metallopeptidase activity"/>
    <property type="evidence" value="ECO:0007669"/>
    <property type="project" value="UniProtKB-KW"/>
</dbReference>
<evidence type="ECO:0000313" key="5">
    <source>
        <dbReference type="EMBL" id="OQS05086.1"/>
    </source>
</evidence>
<gene>
    <name evidence="5" type="ORF">THRCLA_02731</name>
</gene>
<reference evidence="5 6" key="1">
    <citation type="journal article" date="2014" name="Genome Biol. Evol.">
        <title>The secreted proteins of Achlya hypogyna and Thraustotheca clavata identify the ancestral oomycete secretome and reveal gene acquisitions by horizontal gene transfer.</title>
        <authorList>
            <person name="Misner I."/>
            <person name="Blouin N."/>
            <person name="Leonard G."/>
            <person name="Richards T.A."/>
            <person name="Lane C.E."/>
        </authorList>
    </citation>
    <scope>NUCLEOTIDE SEQUENCE [LARGE SCALE GENOMIC DNA]</scope>
    <source>
        <strain evidence="5 6">ATCC 34112</strain>
    </source>
</reference>
<evidence type="ECO:0000313" key="6">
    <source>
        <dbReference type="Proteomes" id="UP000243217"/>
    </source>
</evidence>
<keyword evidence="3" id="KW-0464">Manganese</keyword>
<dbReference type="GO" id="GO:0046872">
    <property type="term" value="F:metal ion binding"/>
    <property type="evidence" value="ECO:0007669"/>
    <property type="project" value="UniProtKB-KW"/>
</dbReference>
<dbReference type="Gene3D" id="3.40.630.10">
    <property type="entry name" value="Zn peptidases"/>
    <property type="match status" value="1"/>
</dbReference>
<feature type="binding site" evidence="3">
    <location>
        <position position="101"/>
    </location>
    <ligand>
        <name>Mn(2+)</name>
        <dbReference type="ChEBI" id="CHEBI:29035"/>
        <label>2</label>
    </ligand>
</feature>
<dbReference type="EMBL" id="JNBS01000507">
    <property type="protein sequence ID" value="OQS05086.1"/>
    <property type="molecule type" value="Genomic_DNA"/>
</dbReference>
<proteinExistence type="inferred from homology"/>
<evidence type="ECO:0000259" key="4">
    <source>
        <dbReference type="Pfam" id="PF07687"/>
    </source>
</evidence>
<dbReference type="PANTHER" id="PTHR11014">
    <property type="entry name" value="PEPTIDASE M20 FAMILY MEMBER"/>
    <property type="match status" value="1"/>
</dbReference>
<keyword evidence="6" id="KW-1185">Reference proteome</keyword>
<protein>
    <submittedName>
        <fullName evidence="5">Metalloprotease family M20D</fullName>
    </submittedName>
</protein>
<feature type="binding site" evidence="3">
    <location>
        <position position="358"/>
    </location>
    <ligand>
        <name>Mn(2+)</name>
        <dbReference type="ChEBI" id="CHEBI:29035"/>
        <label>2</label>
    </ligand>
</feature>
<evidence type="ECO:0000256" key="1">
    <source>
        <dbReference type="ARBA" id="ARBA00006153"/>
    </source>
</evidence>
<dbReference type="OrthoDB" id="6119954at2759"/>
<accession>A0A1W0A477</accession>
<dbReference type="InterPro" id="IPR036264">
    <property type="entry name" value="Bact_exopeptidase_dim_dom"/>
</dbReference>
<dbReference type="Pfam" id="PF07687">
    <property type="entry name" value="M20_dimer"/>
    <property type="match status" value="1"/>
</dbReference>
<dbReference type="GO" id="GO:0006508">
    <property type="term" value="P:proteolysis"/>
    <property type="evidence" value="ECO:0007669"/>
    <property type="project" value="UniProtKB-KW"/>
</dbReference>
<dbReference type="Pfam" id="PF01546">
    <property type="entry name" value="Peptidase_M20"/>
    <property type="match status" value="1"/>
</dbReference>
<evidence type="ECO:0000256" key="2">
    <source>
        <dbReference type="ARBA" id="ARBA00022801"/>
    </source>
</evidence>
<feature type="binding site" evidence="3">
    <location>
        <position position="137"/>
    </location>
    <ligand>
        <name>Mn(2+)</name>
        <dbReference type="ChEBI" id="CHEBI:29035"/>
        <label>2</label>
    </ligand>
</feature>
<dbReference type="PANTHER" id="PTHR11014:SF63">
    <property type="entry name" value="METALLOPEPTIDASE, PUTATIVE (AFU_ORTHOLOGUE AFUA_6G09600)-RELATED"/>
    <property type="match status" value="1"/>
</dbReference>
<keyword evidence="2" id="KW-0378">Hydrolase</keyword>
<dbReference type="Gene3D" id="3.30.70.360">
    <property type="match status" value="1"/>
</dbReference>
<keyword evidence="5" id="KW-0645">Protease</keyword>
<dbReference type="SUPFAM" id="SSF55031">
    <property type="entry name" value="Bacterial exopeptidase dimerisation domain"/>
    <property type="match status" value="1"/>
</dbReference>
<name>A0A1W0A477_9STRA</name>
<dbReference type="InterPro" id="IPR017439">
    <property type="entry name" value="Amidohydrolase"/>
</dbReference>
<organism evidence="5 6">
    <name type="scientific">Thraustotheca clavata</name>
    <dbReference type="NCBI Taxonomy" id="74557"/>
    <lineage>
        <taxon>Eukaryota</taxon>
        <taxon>Sar</taxon>
        <taxon>Stramenopiles</taxon>
        <taxon>Oomycota</taxon>
        <taxon>Saprolegniomycetes</taxon>
        <taxon>Saprolegniales</taxon>
        <taxon>Achlyaceae</taxon>
        <taxon>Thraustotheca</taxon>
    </lineage>
</organism>
<dbReference type="NCBIfam" id="TIGR01891">
    <property type="entry name" value="amidohydrolases"/>
    <property type="match status" value="1"/>
</dbReference>
<dbReference type="Proteomes" id="UP000243217">
    <property type="component" value="Unassembled WGS sequence"/>
</dbReference>
<dbReference type="AlphaFoldDB" id="A0A1W0A477"/>
<sequence length="400" mass="43737">MDLFSLLKGLRHHLHAYPELGFQEVQTQAALRSALEQHAHIPPANFRSCASTGLVVDIDGPGCPTRCIAFRSDMDALPMTECNAKLTYKSTEAAVAHMCGHDGHMTTLVGFAIVLMQKRELLPKNTRIRLLFQPSEEENPGGAIAMIKDGCLEGVDEVYGYHNYGFPLGQVHVLPGAVMAHEQEFNVVIHGHGGHGSAPQNCKDPIVIAAQIVNAVQTIISRSLSPYDTAVVSITQIHAGQVNNVIPSTATLGGTMRDYDPKAALTIRKQFEAIVNGVCTMNGATCTISFTEGYPAVVNSVKETEIVQEIAKSCCTLSTDGLPLMASEDMSYYLQERPGCFYFLGTKEPNDPQVRDLHSDQYDFNDKALPLGVKMFLKIAQHRLGCTLYTDNEFDKMLHA</sequence>
<dbReference type="FunFam" id="3.30.70.360:FF:000001">
    <property type="entry name" value="N-acetyldiaminopimelate deacetylase"/>
    <property type="match status" value="1"/>
</dbReference>
<dbReference type="InterPro" id="IPR011650">
    <property type="entry name" value="Peptidase_M20_dimer"/>
</dbReference>
<feature type="domain" description="Peptidase M20 dimerisation" evidence="4">
    <location>
        <begin position="185"/>
        <end position="276"/>
    </location>
</feature>